<dbReference type="SMART" id="SM00220">
    <property type="entry name" value="S_TKc"/>
    <property type="match status" value="1"/>
</dbReference>
<evidence type="ECO:0000256" key="4">
    <source>
        <dbReference type="ARBA" id="ARBA00022527"/>
    </source>
</evidence>
<keyword evidence="7 20" id="KW-0812">Transmembrane</keyword>
<evidence type="ECO:0000256" key="14">
    <source>
        <dbReference type="ARBA" id="ARBA00023136"/>
    </source>
</evidence>
<comment type="subcellular location">
    <subcellularLocation>
        <location evidence="1">Cell membrane</location>
        <topology evidence="1">Single-pass membrane protein</topology>
    </subcellularLocation>
</comment>
<dbReference type="Pfam" id="PF23598">
    <property type="entry name" value="LRR_14"/>
    <property type="match status" value="1"/>
</dbReference>
<dbReference type="SUPFAM" id="SSF52047">
    <property type="entry name" value="RNI-like"/>
    <property type="match status" value="1"/>
</dbReference>
<evidence type="ECO:0000256" key="17">
    <source>
        <dbReference type="ARBA" id="ARBA00047899"/>
    </source>
</evidence>
<dbReference type="SMART" id="SM00369">
    <property type="entry name" value="LRR_TYP"/>
    <property type="match status" value="6"/>
</dbReference>
<feature type="chain" id="PRO_5005527775" description="non-specific serine/threonine protein kinase" evidence="21">
    <location>
        <begin position="25"/>
        <end position="952"/>
    </location>
</feature>
<dbReference type="FunFam" id="3.30.200.20:FF:000730">
    <property type="entry name" value="Putative leucine-rich repeat receptor-like protein kinase family protein"/>
    <property type="match status" value="1"/>
</dbReference>
<dbReference type="Pfam" id="PF00560">
    <property type="entry name" value="LRR_1"/>
    <property type="match status" value="3"/>
</dbReference>
<dbReference type="GO" id="GO:0005886">
    <property type="term" value="C:plasma membrane"/>
    <property type="evidence" value="ECO:0007669"/>
    <property type="project" value="UniProtKB-SubCell"/>
</dbReference>
<keyword evidence="5" id="KW-0433">Leucine-rich repeat</keyword>
<evidence type="ECO:0000256" key="16">
    <source>
        <dbReference type="ARBA" id="ARBA00023180"/>
    </source>
</evidence>
<dbReference type="InterPro" id="IPR013210">
    <property type="entry name" value="LRR_N_plant-typ"/>
</dbReference>
<keyword evidence="9" id="KW-0677">Repeat</keyword>
<evidence type="ECO:0000313" key="24">
    <source>
        <dbReference type="Proteomes" id="UP000036987"/>
    </source>
</evidence>
<dbReference type="PROSITE" id="PS50011">
    <property type="entry name" value="PROTEIN_KINASE_DOM"/>
    <property type="match status" value="1"/>
</dbReference>
<dbReference type="PANTHER" id="PTHR48056:SF26">
    <property type="entry name" value="MDIS1-INTERACTING RECEPTOR LIKE KINASE 1"/>
    <property type="match status" value="1"/>
</dbReference>
<dbReference type="FunFam" id="3.80.10.10:FF:000412">
    <property type="entry name" value="Leucine-rich repeat receptor-like protein kinase PXL1"/>
    <property type="match status" value="1"/>
</dbReference>
<dbReference type="Pfam" id="PF13855">
    <property type="entry name" value="LRR_8"/>
    <property type="match status" value="2"/>
</dbReference>
<proteinExistence type="inferred from homology"/>
<reference evidence="24" key="1">
    <citation type="journal article" date="2016" name="Nature">
        <title>The genome of the seagrass Zostera marina reveals angiosperm adaptation to the sea.</title>
        <authorList>
            <person name="Olsen J.L."/>
            <person name="Rouze P."/>
            <person name="Verhelst B."/>
            <person name="Lin Y.-C."/>
            <person name="Bayer T."/>
            <person name="Collen J."/>
            <person name="Dattolo E."/>
            <person name="De Paoli E."/>
            <person name="Dittami S."/>
            <person name="Maumus F."/>
            <person name="Michel G."/>
            <person name="Kersting A."/>
            <person name="Lauritano C."/>
            <person name="Lohaus R."/>
            <person name="Toepel M."/>
            <person name="Tonon T."/>
            <person name="Vanneste K."/>
            <person name="Amirebrahimi M."/>
            <person name="Brakel J."/>
            <person name="Bostroem C."/>
            <person name="Chovatia M."/>
            <person name="Grimwood J."/>
            <person name="Jenkins J.W."/>
            <person name="Jueterbock A."/>
            <person name="Mraz A."/>
            <person name="Stam W.T."/>
            <person name="Tice H."/>
            <person name="Bornberg-Bauer E."/>
            <person name="Green P.J."/>
            <person name="Pearson G.A."/>
            <person name="Procaccini G."/>
            <person name="Duarte C.M."/>
            <person name="Schmutz J."/>
            <person name="Reusch T.B.H."/>
            <person name="Van de Peer Y."/>
        </authorList>
    </citation>
    <scope>NUCLEOTIDE SEQUENCE [LARGE SCALE GENOMIC DNA]</scope>
    <source>
        <strain evidence="24">cv. Finnish</strain>
    </source>
</reference>
<name>A0A0K9P9X3_ZOSMR</name>
<dbReference type="GO" id="GO:0010087">
    <property type="term" value="P:phloem or xylem histogenesis"/>
    <property type="evidence" value="ECO:0000318"/>
    <property type="project" value="GO_Central"/>
</dbReference>
<feature type="domain" description="Protein kinase" evidence="22">
    <location>
        <begin position="719"/>
        <end position="952"/>
    </location>
</feature>
<keyword evidence="16" id="KW-0325">Glycoprotein</keyword>
<comment type="catalytic activity">
    <reaction evidence="17">
        <text>L-threonyl-[protein] + ATP = O-phospho-L-threonyl-[protein] + ADP + H(+)</text>
        <dbReference type="Rhea" id="RHEA:46608"/>
        <dbReference type="Rhea" id="RHEA-COMP:11060"/>
        <dbReference type="Rhea" id="RHEA-COMP:11605"/>
        <dbReference type="ChEBI" id="CHEBI:15378"/>
        <dbReference type="ChEBI" id="CHEBI:30013"/>
        <dbReference type="ChEBI" id="CHEBI:30616"/>
        <dbReference type="ChEBI" id="CHEBI:61977"/>
        <dbReference type="ChEBI" id="CHEBI:456216"/>
        <dbReference type="EC" id="2.7.11.1"/>
    </reaction>
</comment>
<evidence type="ECO:0000256" key="3">
    <source>
        <dbReference type="ARBA" id="ARBA00012513"/>
    </source>
</evidence>
<keyword evidence="24" id="KW-1185">Reference proteome</keyword>
<sequence length="952" mass="104551">MKAPVVVLYVRIILFLCCIPPNSGAAVSVGEEEVSALLDIKSGFNYTSSPLRNLQDWKLQPFTTSLQPLHCNWTGVSCDSAGFVQRLDLSGMNLTGKVSTSISRFPRLLYLNLCCNSLSSFLPKHAFANLTSLKVLDVSDNSFVGEFPLGLGGSVGLTFVNVSGNDFTGKLPEDLGNVTGLEVLDFRGSYFQGSIPESYKMLKNLRYLGLSGNNLSGRLPAFLGEMTALEKLIIGYNLFHGPVPKEIGKLKKLLYLDMAVGNFTGGVPQEFEGLEHLRTIFLYKNKFDGVIPKQLGNISTLVFLDLSDNRISGEIPMELGKLENLELLNLMCNKLVGSVPAELGHLRRLKVLELWNNKLTGHLPEKLGGNTSLQWLDVSSNSLSGGIPISLCDGKNLTKLILFNNDFTGSIPASLTKCHTLIRVRIHNNRLNGTIPDGFGKLQNLQRLELAGNEITGTIPEDFSSSVSLSFIDISRNRIHVALPFTIFSIPNLQTFIASDNEVVGEIPDHFQNCPFLTELNLSNNRHTGRIPATLTACNKLVYLDLSNNDLTGEIPPAVAMMPSLSILDLSHNKLHGSIPVDLGTSPALETLNVSYNNLTGPVPINGVLRTIDPTDLTGNTGLCGGVLPPCSDFFTPKRLNNVHFKHVILGLIVGISAVFSVGILLLGMKWIYQKWRIECDGVIFFRGNQFAQESDEWPWRITAFQRLNFTSSEVLACVIDSNVIGMGATGIVYKAEMPRHHTTVAVKKLWKSELDTELSDNNAGVDIAGEANLLGRLRHRNIVQMLGFLHNNNDVMIVYEYMPNGNLWDVLHGREERKNIAADSPASPPPSTAGLLVDWVSRYNVATGVAHGLAYLHHDCRPPVIHRDIKSNNILLDSNLEARIADFGLAKTLLRKNETISIIVGSYGYIAPGEFSLISITNSISPLLTNFQQNTATRQKWIRRVTSTASE</sequence>
<dbReference type="InterPro" id="IPR000719">
    <property type="entry name" value="Prot_kinase_dom"/>
</dbReference>
<dbReference type="AlphaFoldDB" id="A0A0K9P9X3"/>
<evidence type="ECO:0000256" key="21">
    <source>
        <dbReference type="SAM" id="SignalP"/>
    </source>
</evidence>
<dbReference type="SUPFAM" id="SSF56112">
    <property type="entry name" value="Protein kinase-like (PK-like)"/>
    <property type="match status" value="1"/>
</dbReference>
<evidence type="ECO:0000256" key="19">
    <source>
        <dbReference type="PROSITE-ProRule" id="PRU10141"/>
    </source>
</evidence>
<protein>
    <recommendedName>
        <fullName evidence="3">non-specific serine/threonine protein kinase</fullName>
        <ecNumber evidence="3">2.7.11.1</ecNumber>
    </recommendedName>
</protein>
<dbReference type="Gene3D" id="1.10.510.10">
    <property type="entry name" value="Transferase(Phosphotransferase) domain 1"/>
    <property type="match status" value="1"/>
</dbReference>
<dbReference type="Proteomes" id="UP000036987">
    <property type="component" value="Unassembled WGS sequence"/>
</dbReference>
<dbReference type="OrthoDB" id="676979at2759"/>
<evidence type="ECO:0000256" key="20">
    <source>
        <dbReference type="SAM" id="Phobius"/>
    </source>
</evidence>
<evidence type="ECO:0000256" key="11">
    <source>
        <dbReference type="ARBA" id="ARBA00022777"/>
    </source>
</evidence>
<dbReference type="InterPro" id="IPR008271">
    <property type="entry name" value="Ser/Thr_kinase_AS"/>
</dbReference>
<feature type="transmembrane region" description="Helical" evidence="20">
    <location>
        <begin position="648"/>
        <end position="668"/>
    </location>
</feature>
<dbReference type="EMBL" id="LFYR01001005">
    <property type="protein sequence ID" value="KMZ65878.1"/>
    <property type="molecule type" value="Genomic_DNA"/>
</dbReference>
<comment type="similarity">
    <text evidence="2">Belongs to the protein kinase superfamily. Ser/Thr protein kinase family.</text>
</comment>
<comment type="catalytic activity">
    <reaction evidence="18">
        <text>L-seryl-[protein] + ATP = O-phospho-L-seryl-[protein] + ADP + H(+)</text>
        <dbReference type="Rhea" id="RHEA:17989"/>
        <dbReference type="Rhea" id="RHEA-COMP:9863"/>
        <dbReference type="Rhea" id="RHEA-COMP:11604"/>
        <dbReference type="ChEBI" id="CHEBI:15378"/>
        <dbReference type="ChEBI" id="CHEBI:29999"/>
        <dbReference type="ChEBI" id="CHEBI:30616"/>
        <dbReference type="ChEBI" id="CHEBI:83421"/>
        <dbReference type="ChEBI" id="CHEBI:456216"/>
        <dbReference type="EC" id="2.7.11.1"/>
    </reaction>
</comment>
<evidence type="ECO:0000256" key="15">
    <source>
        <dbReference type="ARBA" id="ARBA00023170"/>
    </source>
</evidence>
<accession>A0A0K9P9X3</accession>
<gene>
    <name evidence="23" type="ORF">ZOSMA_307G00120</name>
</gene>
<dbReference type="FunFam" id="1.10.510.10:FF:001023">
    <property type="entry name" value="Os07g0541700 protein"/>
    <property type="match status" value="1"/>
</dbReference>
<evidence type="ECO:0000256" key="12">
    <source>
        <dbReference type="ARBA" id="ARBA00022840"/>
    </source>
</evidence>
<dbReference type="InterPro" id="IPR017441">
    <property type="entry name" value="Protein_kinase_ATP_BS"/>
</dbReference>
<dbReference type="Pfam" id="PF00069">
    <property type="entry name" value="Pkinase"/>
    <property type="match status" value="1"/>
</dbReference>
<dbReference type="InterPro" id="IPR003591">
    <property type="entry name" value="Leu-rich_rpt_typical-subtyp"/>
</dbReference>
<comment type="caution">
    <text evidence="23">The sequence shown here is derived from an EMBL/GenBank/DDBJ whole genome shotgun (WGS) entry which is preliminary data.</text>
</comment>
<keyword evidence="6" id="KW-0808">Transferase</keyword>
<evidence type="ECO:0000256" key="5">
    <source>
        <dbReference type="ARBA" id="ARBA00022614"/>
    </source>
</evidence>
<dbReference type="OMA" id="WYSNGFC"/>
<dbReference type="PRINTS" id="PR00019">
    <property type="entry name" value="LEURICHRPT"/>
</dbReference>
<keyword evidence="12 19" id="KW-0067">ATP-binding</keyword>
<dbReference type="PROSITE" id="PS00108">
    <property type="entry name" value="PROTEIN_KINASE_ST"/>
    <property type="match status" value="1"/>
</dbReference>
<keyword evidence="15 23" id="KW-0675">Receptor</keyword>
<dbReference type="SUPFAM" id="SSF52058">
    <property type="entry name" value="L domain-like"/>
    <property type="match status" value="1"/>
</dbReference>
<evidence type="ECO:0000256" key="7">
    <source>
        <dbReference type="ARBA" id="ARBA00022692"/>
    </source>
</evidence>
<evidence type="ECO:0000256" key="6">
    <source>
        <dbReference type="ARBA" id="ARBA00022679"/>
    </source>
</evidence>
<dbReference type="FunFam" id="3.80.10.10:FF:000233">
    <property type="entry name" value="Leucine-rich repeat receptor-like protein kinase TDR"/>
    <property type="match status" value="1"/>
</dbReference>
<organism evidence="23 24">
    <name type="scientific">Zostera marina</name>
    <name type="common">Eelgrass</name>
    <dbReference type="NCBI Taxonomy" id="29655"/>
    <lineage>
        <taxon>Eukaryota</taxon>
        <taxon>Viridiplantae</taxon>
        <taxon>Streptophyta</taxon>
        <taxon>Embryophyta</taxon>
        <taxon>Tracheophyta</taxon>
        <taxon>Spermatophyta</taxon>
        <taxon>Magnoliopsida</taxon>
        <taxon>Liliopsida</taxon>
        <taxon>Zosteraceae</taxon>
        <taxon>Zostera</taxon>
    </lineage>
</organism>
<dbReference type="InterPro" id="IPR032675">
    <property type="entry name" value="LRR_dom_sf"/>
</dbReference>
<dbReference type="EC" id="2.7.11.1" evidence="3"/>
<evidence type="ECO:0000259" key="22">
    <source>
        <dbReference type="PROSITE" id="PS50011"/>
    </source>
</evidence>
<evidence type="ECO:0000256" key="1">
    <source>
        <dbReference type="ARBA" id="ARBA00004162"/>
    </source>
</evidence>
<dbReference type="GO" id="GO:0004672">
    <property type="term" value="F:protein kinase activity"/>
    <property type="evidence" value="ECO:0000318"/>
    <property type="project" value="GO_Central"/>
</dbReference>
<evidence type="ECO:0000256" key="13">
    <source>
        <dbReference type="ARBA" id="ARBA00022989"/>
    </source>
</evidence>
<dbReference type="Pfam" id="PF08263">
    <property type="entry name" value="LRRNT_2"/>
    <property type="match status" value="1"/>
</dbReference>
<dbReference type="InterPro" id="IPR050647">
    <property type="entry name" value="Plant_LRR-RLKs"/>
</dbReference>
<keyword evidence="4" id="KW-0723">Serine/threonine-protein kinase</keyword>
<dbReference type="STRING" id="29655.A0A0K9P9X3"/>
<keyword evidence="10 19" id="KW-0547">Nucleotide-binding</keyword>
<dbReference type="PROSITE" id="PS00107">
    <property type="entry name" value="PROTEIN_KINASE_ATP"/>
    <property type="match status" value="1"/>
</dbReference>
<feature type="binding site" evidence="19">
    <location>
        <position position="749"/>
    </location>
    <ligand>
        <name>ATP</name>
        <dbReference type="ChEBI" id="CHEBI:30616"/>
    </ligand>
</feature>
<dbReference type="PANTHER" id="PTHR48056">
    <property type="entry name" value="LRR RECEPTOR-LIKE SERINE/THREONINE-PROTEIN KINASE-RELATED"/>
    <property type="match status" value="1"/>
</dbReference>
<keyword evidence="14 20" id="KW-0472">Membrane</keyword>
<evidence type="ECO:0000256" key="8">
    <source>
        <dbReference type="ARBA" id="ARBA00022729"/>
    </source>
</evidence>
<dbReference type="Gene3D" id="3.80.10.10">
    <property type="entry name" value="Ribonuclease Inhibitor"/>
    <property type="match status" value="4"/>
</dbReference>
<evidence type="ECO:0000256" key="9">
    <source>
        <dbReference type="ARBA" id="ARBA00022737"/>
    </source>
</evidence>
<dbReference type="InterPro" id="IPR011009">
    <property type="entry name" value="Kinase-like_dom_sf"/>
</dbReference>
<dbReference type="GO" id="GO:0009791">
    <property type="term" value="P:post-embryonic development"/>
    <property type="evidence" value="ECO:0007669"/>
    <property type="project" value="UniProtKB-ARBA"/>
</dbReference>
<feature type="signal peptide" evidence="21">
    <location>
        <begin position="1"/>
        <end position="24"/>
    </location>
</feature>
<keyword evidence="13 20" id="KW-1133">Transmembrane helix</keyword>
<keyword evidence="8 21" id="KW-0732">Signal</keyword>
<evidence type="ECO:0000256" key="18">
    <source>
        <dbReference type="ARBA" id="ARBA00048679"/>
    </source>
</evidence>
<dbReference type="GO" id="GO:0004674">
    <property type="term" value="F:protein serine/threonine kinase activity"/>
    <property type="evidence" value="ECO:0007669"/>
    <property type="project" value="UniProtKB-KW"/>
</dbReference>
<keyword evidence="11 23" id="KW-0418">Kinase</keyword>
<evidence type="ECO:0000313" key="23">
    <source>
        <dbReference type="EMBL" id="KMZ65878.1"/>
    </source>
</evidence>
<evidence type="ECO:0000256" key="10">
    <source>
        <dbReference type="ARBA" id="ARBA00022741"/>
    </source>
</evidence>
<dbReference type="GO" id="GO:0005524">
    <property type="term" value="F:ATP binding"/>
    <property type="evidence" value="ECO:0007669"/>
    <property type="project" value="UniProtKB-UniRule"/>
</dbReference>
<dbReference type="InterPro" id="IPR001611">
    <property type="entry name" value="Leu-rich_rpt"/>
</dbReference>
<dbReference type="InterPro" id="IPR055414">
    <property type="entry name" value="LRR_R13L4/SHOC2-like"/>
</dbReference>
<evidence type="ECO:0000256" key="2">
    <source>
        <dbReference type="ARBA" id="ARBA00008684"/>
    </source>
</evidence>
<dbReference type="FunFam" id="3.80.10.10:FF:000041">
    <property type="entry name" value="LRR receptor-like serine/threonine-protein kinase ERECTA"/>
    <property type="match status" value="1"/>
</dbReference>